<proteinExistence type="predicted"/>
<dbReference type="AlphaFoldDB" id="A0A0E3SGF4"/>
<dbReference type="EMBL" id="CP009516">
    <property type="protein sequence ID" value="AKB80196.1"/>
    <property type="molecule type" value="Genomic_DNA"/>
</dbReference>
<evidence type="ECO:0000313" key="3">
    <source>
        <dbReference type="Proteomes" id="UP000033101"/>
    </source>
</evidence>
<evidence type="ECO:0000313" key="2">
    <source>
        <dbReference type="EMBL" id="AKB80196.1"/>
    </source>
</evidence>
<feature type="transmembrane region" description="Helical" evidence="1">
    <location>
        <begin position="43"/>
        <end position="62"/>
    </location>
</feature>
<gene>
    <name evidence="2" type="ORF">MSHOH_3713</name>
</gene>
<dbReference type="Proteomes" id="UP000033101">
    <property type="component" value="Chromosome"/>
</dbReference>
<keyword evidence="1" id="KW-1133">Transmembrane helix</keyword>
<keyword evidence="3" id="KW-1185">Reference proteome</keyword>
<protein>
    <submittedName>
        <fullName evidence="2">Uncharacterized protein</fullName>
    </submittedName>
</protein>
<evidence type="ECO:0000256" key="1">
    <source>
        <dbReference type="SAM" id="Phobius"/>
    </source>
</evidence>
<keyword evidence="1" id="KW-0812">Transmembrane</keyword>
<dbReference type="KEGG" id="mhor:MSHOH_3713"/>
<sequence length="73" mass="8180">MSGRYMKKNEIYFGQFDSKIGYDGAVIHGGNSIEGRIMRGMGLLGYFLYLFLASLPIAYVLIKISSMVFGKIM</sequence>
<dbReference type="PATRIC" id="fig|1434110.4.peg.4744"/>
<dbReference type="HOGENOM" id="CLU_2519821_0_0_2"/>
<organism evidence="2 3">
    <name type="scientific">Methanosarcina horonobensis HB-1 = JCM 15518</name>
    <dbReference type="NCBI Taxonomy" id="1434110"/>
    <lineage>
        <taxon>Archaea</taxon>
        <taxon>Methanobacteriati</taxon>
        <taxon>Methanobacteriota</taxon>
        <taxon>Stenosarchaea group</taxon>
        <taxon>Methanomicrobia</taxon>
        <taxon>Methanosarcinales</taxon>
        <taxon>Methanosarcinaceae</taxon>
        <taxon>Methanosarcina</taxon>
    </lineage>
</organism>
<keyword evidence="1" id="KW-0472">Membrane</keyword>
<reference evidence="2 3" key="1">
    <citation type="submission" date="2014-07" db="EMBL/GenBank/DDBJ databases">
        <title>Methanogenic archaea and the global carbon cycle.</title>
        <authorList>
            <person name="Henriksen J.R."/>
            <person name="Luke J."/>
            <person name="Reinhart S."/>
            <person name="Benedict M.N."/>
            <person name="Youngblut N.D."/>
            <person name="Metcalf M.E."/>
            <person name="Whitaker R.J."/>
            <person name="Metcalf W.W."/>
        </authorList>
    </citation>
    <scope>NUCLEOTIDE SEQUENCE [LARGE SCALE GENOMIC DNA]</scope>
    <source>
        <strain evidence="2 3">HB-1</strain>
    </source>
</reference>
<name>A0A0E3SGF4_9EURY</name>
<accession>A0A0E3SGF4</accession>